<protein>
    <submittedName>
        <fullName evidence="1">Lipocalin</fullName>
    </submittedName>
</protein>
<reference evidence="1" key="1">
    <citation type="journal article" date="2017" name="Parasit. Vectors">
        <title>Sialotranscriptomics of Rhipicephalus zambeziensis reveals intricate expression profiles of secretory proteins and suggests tight temporal transcriptional regulation during blood-feeding.</title>
        <authorList>
            <person name="de Castro M.H."/>
            <person name="de Klerk D."/>
            <person name="Pienaar R."/>
            <person name="Rees D.J.G."/>
            <person name="Mans B.J."/>
        </authorList>
    </citation>
    <scope>NUCLEOTIDE SEQUENCE</scope>
    <source>
        <tissue evidence="1">Salivary glands</tissue>
    </source>
</reference>
<dbReference type="SUPFAM" id="SSF50814">
    <property type="entry name" value="Lipocalins"/>
    <property type="match status" value="1"/>
</dbReference>
<dbReference type="Gene3D" id="2.40.128.20">
    <property type="match status" value="1"/>
</dbReference>
<name>A0A224YHA5_9ACAR</name>
<dbReference type="PRINTS" id="PR01220">
    <property type="entry name" value="HISBINDING"/>
</dbReference>
<dbReference type="AlphaFoldDB" id="A0A224YHA5"/>
<dbReference type="EMBL" id="GFPF01003993">
    <property type="protein sequence ID" value="MAA15139.1"/>
    <property type="molecule type" value="Transcribed_RNA"/>
</dbReference>
<proteinExistence type="predicted"/>
<evidence type="ECO:0000313" key="1">
    <source>
        <dbReference type="EMBL" id="MAA15139.1"/>
    </source>
</evidence>
<dbReference type="GO" id="GO:0030682">
    <property type="term" value="P:symbiont-mediated perturbation of host defenses"/>
    <property type="evidence" value="ECO:0007669"/>
    <property type="project" value="InterPro"/>
</dbReference>
<accession>A0A224YHA5</accession>
<organism evidence="1">
    <name type="scientific">Rhipicephalus zambeziensis</name>
    <dbReference type="NCBI Taxonomy" id="60191"/>
    <lineage>
        <taxon>Eukaryota</taxon>
        <taxon>Metazoa</taxon>
        <taxon>Ecdysozoa</taxon>
        <taxon>Arthropoda</taxon>
        <taxon>Chelicerata</taxon>
        <taxon>Arachnida</taxon>
        <taxon>Acari</taxon>
        <taxon>Parasitiformes</taxon>
        <taxon>Ixodida</taxon>
        <taxon>Ixodoidea</taxon>
        <taxon>Ixodidae</taxon>
        <taxon>Rhipicephalinae</taxon>
        <taxon>Rhipicephalus</taxon>
        <taxon>Rhipicephalus</taxon>
    </lineage>
</organism>
<sequence length="181" mass="20644">MDENKFGKSQDAWQGIQLYLNSTYYLVNATYNTDLVWGQNFSCVFIKGTNMSKDNESIQATITHKNTSSGRLETSSETLTAVKMYNYEIKNAVKYEVQGKTNKTFQDALVFSAENACNIFYVPKTVDSSENGGGGYELWVKEAHVNYVPACCYFSFKYLTMGLPMYAIWNRSCDTKYLKQQ</sequence>
<dbReference type="InterPro" id="IPR012674">
    <property type="entry name" value="Calycin"/>
</dbReference>
<dbReference type="GO" id="GO:0043176">
    <property type="term" value="F:amine binding"/>
    <property type="evidence" value="ECO:0007669"/>
    <property type="project" value="InterPro"/>
</dbReference>
<dbReference type="Pfam" id="PF02098">
    <property type="entry name" value="His_binding"/>
    <property type="match status" value="1"/>
</dbReference>
<dbReference type="InterPro" id="IPR002970">
    <property type="entry name" value="Tick_his-bd"/>
</dbReference>